<feature type="transmembrane region" description="Helical" evidence="1">
    <location>
        <begin position="48"/>
        <end position="66"/>
    </location>
</feature>
<sequence length="75" mass="7944">MSLVENERTKLTAGFMNAVASGTVTVSLVGPLVGIALGTMPEQNTWNVVSLSLLGIVSAIVLHLLAQRVLSRLRE</sequence>
<feature type="transmembrane region" description="Helical" evidence="1">
    <location>
        <begin position="12"/>
        <end position="36"/>
    </location>
</feature>
<evidence type="ECO:0000313" key="3">
    <source>
        <dbReference type="Proteomes" id="UP000199495"/>
    </source>
</evidence>
<keyword evidence="1" id="KW-0812">Transmembrane</keyword>
<keyword evidence="1" id="KW-1133">Transmembrane helix</keyword>
<dbReference type="STRING" id="440168.SAMN04487974_1035"/>
<dbReference type="RefSeq" id="WP_090593787.1">
    <property type="nucleotide sequence ID" value="NZ_FNCS01000003.1"/>
</dbReference>
<keyword evidence="1" id="KW-0472">Membrane</keyword>
<reference evidence="2 3" key="1">
    <citation type="submission" date="2016-10" db="EMBL/GenBank/DDBJ databases">
        <authorList>
            <person name="de Groot N.N."/>
        </authorList>
    </citation>
    <scope>NUCLEOTIDE SEQUENCE [LARGE SCALE GENOMIC DNA]</scope>
    <source>
        <strain evidence="2 3">CGMCC 1.10267</strain>
    </source>
</reference>
<accession>A0A1G7UDF2</accession>
<name>A0A1G7UDF2_9HYPH</name>
<gene>
    <name evidence="2" type="ORF">SAMN04487974_1035</name>
</gene>
<dbReference type="Proteomes" id="UP000199495">
    <property type="component" value="Unassembled WGS sequence"/>
</dbReference>
<proteinExistence type="predicted"/>
<organism evidence="2 3">
    <name type="scientific">Pelagibacterium luteolum</name>
    <dbReference type="NCBI Taxonomy" id="440168"/>
    <lineage>
        <taxon>Bacteria</taxon>
        <taxon>Pseudomonadati</taxon>
        <taxon>Pseudomonadota</taxon>
        <taxon>Alphaproteobacteria</taxon>
        <taxon>Hyphomicrobiales</taxon>
        <taxon>Devosiaceae</taxon>
        <taxon>Pelagibacterium</taxon>
    </lineage>
</organism>
<dbReference type="OrthoDB" id="7273400at2"/>
<protein>
    <submittedName>
        <fullName evidence="2">Uncharacterized protein</fullName>
    </submittedName>
</protein>
<evidence type="ECO:0000256" key="1">
    <source>
        <dbReference type="SAM" id="Phobius"/>
    </source>
</evidence>
<keyword evidence="3" id="KW-1185">Reference proteome</keyword>
<dbReference type="AlphaFoldDB" id="A0A1G7UDF2"/>
<dbReference type="EMBL" id="FNCS01000003">
    <property type="protein sequence ID" value="SDG45602.1"/>
    <property type="molecule type" value="Genomic_DNA"/>
</dbReference>
<evidence type="ECO:0000313" key="2">
    <source>
        <dbReference type="EMBL" id="SDG45602.1"/>
    </source>
</evidence>